<dbReference type="Gene3D" id="3.40.50.850">
    <property type="entry name" value="Isochorismatase-like"/>
    <property type="match status" value="1"/>
</dbReference>
<dbReference type="GO" id="GO:0016787">
    <property type="term" value="F:hydrolase activity"/>
    <property type="evidence" value="ECO:0007669"/>
    <property type="project" value="UniProtKB-KW"/>
</dbReference>
<keyword evidence="2" id="KW-0732">Signal</keyword>
<accession>D4H4E0</accession>
<feature type="chain" id="PRO_5003057639" evidence="2">
    <location>
        <begin position="21"/>
        <end position="198"/>
    </location>
</feature>
<keyword evidence="1 4" id="KW-0378">Hydrolase</keyword>
<feature type="domain" description="Isochorismatase-like" evidence="3">
    <location>
        <begin position="115"/>
        <end position="177"/>
    </location>
</feature>
<name>D4H4E0_DENA2</name>
<dbReference type="PANTHER" id="PTHR43540">
    <property type="entry name" value="PEROXYUREIDOACRYLATE/UREIDOACRYLATE AMIDOHYDROLASE-RELATED"/>
    <property type="match status" value="1"/>
</dbReference>
<dbReference type="PaxDb" id="522772-Dacet_2509"/>
<gene>
    <name evidence="4" type="ordered locus">Dacet_2509</name>
</gene>
<keyword evidence="5" id="KW-1185">Reference proteome</keyword>
<dbReference type="Proteomes" id="UP000002012">
    <property type="component" value="Chromosome"/>
</dbReference>
<dbReference type="InParanoid" id="D4H4E0"/>
<sequence length="198" mass="21514" precursor="true">MKKTILSFLLAAATSFTSYAGNIIEEWSSSISPSAPKLFEVNISASETAMLIIDIEEQRPERNRRSKNNGKTASINHLKNKAEEAGMTVIYTVIPSYSEQKALTSAKNSSDNIFNELQDILSKNNIKNIIIAGASDNATVLHTATAAAYTGYSVIAPIDCLTGAEEYTEQATIWNLDSGNRKNETVTLTKSNMITITA</sequence>
<dbReference type="Pfam" id="PF00857">
    <property type="entry name" value="Isochorismatase"/>
    <property type="match status" value="1"/>
</dbReference>
<evidence type="ECO:0000313" key="4">
    <source>
        <dbReference type="EMBL" id="ADD69269.1"/>
    </source>
</evidence>
<dbReference type="SUPFAM" id="SSF52499">
    <property type="entry name" value="Isochorismatase-like hydrolases"/>
    <property type="match status" value="1"/>
</dbReference>
<dbReference type="InterPro" id="IPR000868">
    <property type="entry name" value="Isochorismatase-like_dom"/>
</dbReference>
<dbReference type="AlphaFoldDB" id="D4H4E0"/>
<dbReference type="STRING" id="522772.Dacet_2509"/>
<organism evidence="4 5">
    <name type="scientific">Denitrovibrio acetiphilus (strain DSM 12809 / NBRC 114555 / N2460)</name>
    <dbReference type="NCBI Taxonomy" id="522772"/>
    <lineage>
        <taxon>Bacteria</taxon>
        <taxon>Pseudomonadati</taxon>
        <taxon>Deferribacterota</taxon>
        <taxon>Deferribacteres</taxon>
        <taxon>Deferribacterales</taxon>
        <taxon>Geovibrionaceae</taxon>
        <taxon>Denitrovibrio</taxon>
    </lineage>
</organism>
<dbReference type="OrthoDB" id="9785724at2"/>
<evidence type="ECO:0000256" key="2">
    <source>
        <dbReference type="SAM" id="SignalP"/>
    </source>
</evidence>
<dbReference type="eggNOG" id="COG1335">
    <property type="taxonomic scope" value="Bacteria"/>
</dbReference>
<reference evidence="4 5" key="1">
    <citation type="journal article" date="2010" name="Stand. Genomic Sci.">
        <title>Complete genome sequence of Denitrovibrio acetiphilus type strain (N2460).</title>
        <authorList>
            <person name="Kiss H."/>
            <person name="Lang E."/>
            <person name="Lapidus A."/>
            <person name="Copeland A."/>
            <person name="Nolan M."/>
            <person name="Glavina Del Rio T."/>
            <person name="Chen F."/>
            <person name="Lucas S."/>
            <person name="Tice H."/>
            <person name="Cheng J.F."/>
            <person name="Han C."/>
            <person name="Goodwin L."/>
            <person name="Pitluck S."/>
            <person name="Liolios K."/>
            <person name="Pati A."/>
            <person name="Ivanova N."/>
            <person name="Mavromatis K."/>
            <person name="Chen A."/>
            <person name="Palaniappan K."/>
            <person name="Land M."/>
            <person name="Hauser L."/>
            <person name="Chang Y.J."/>
            <person name="Jeffries C.D."/>
            <person name="Detter J.C."/>
            <person name="Brettin T."/>
            <person name="Spring S."/>
            <person name="Rohde M."/>
            <person name="Goker M."/>
            <person name="Woyke T."/>
            <person name="Bristow J."/>
            <person name="Eisen J.A."/>
            <person name="Markowitz V."/>
            <person name="Hugenholtz P."/>
            <person name="Kyrpides N.C."/>
            <person name="Klenk H.P."/>
        </authorList>
    </citation>
    <scope>NUCLEOTIDE SEQUENCE [LARGE SCALE GENOMIC DNA]</scope>
    <source>
        <strain evidence="5">DSM 12809 / NBRC 114555 / N2460</strain>
    </source>
</reference>
<evidence type="ECO:0000256" key="1">
    <source>
        <dbReference type="ARBA" id="ARBA00022801"/>
    </source>
</evidence>
<proteinExistence type="predicted"/>
<dbReference type="InterPro" id="IPR036380">
    <property type="entry name" value="Isochorismatase-like_sf"/>
</dbReference>
<dbReference type="PANTHER" id="PTHR43540:SF6">
    <property type="entry name" value="ISOCHORISMATASE-LIKE DOMAIN-CONTAINING PROTEIN"/>
    <property type="match status" value="1"/>
</dbReference>
<evidence type="ECO:0000259" key="3">
    <source>
        <dbReference type="Pfam" id="PF00857"/>
    </source>
</evidence>
<evidence type="ECO:0000313" key="5">
    <source>
        <dbReference type="Proteomes" id="UP000002012"/>
    </source>
</evidence>
<protein>
    <submittedName>
        <fullName evidence="4">Isochorismatase hydrolase</fullName>
    </submittedName>
</protein>
<dbReference type="HOGENOM" id="CLU_097543_0_0_0"/>
<dbReference type="RefSeq" id="WP_013011770.1">
    <property type="nucleotide sequence ID" value="NC_013943.1"/>
</dbReference>
<dbReference type="InterPro" id="IPR050272">
    <property type="entry name" value="Isochorismatase-like_hydrls"/>
</dbReference>
<dbReference type="KEGG" id="dap:Dacet_2509"/>
<dbReference type="EMBL" id="CP001968">
    <property type="protein sequence ID" value="ADD69269.1"/>
    <property type="molecule type" value="Genomic_DNA"/>
</dbReference>
<feature type="signal peptide" evidence="2">
    <location>
        <begin position="1"/>
        <end position="20"/>
    </location>
</feature>